<keyword evidence="1" id="KW-1133">Transmembrane helix</keyword>
<feature type="transmembrane region" description="Helical" evidence="1">
    <location>
        <begin position="6"/>
        <end position="25"/>
    </location>
</feature>
<dbReference type="GeneID" id="94832166"/>
<dbReference type="InterPro" id="IPR049625">
    <property type="entry name" value="Glyco_transf_61_cat"/>
</dbReference>
<keyword evidence="1" id="KW-0812">Transmembrane</keyword>
<keyword evidence="4" id="KW-1185">Reference proteome</keyword>
<evidence type="ECO:0000313" key="4">
    <source>
        <dbReference type="Proteomes" id="UP000179807"/>
    </source>
</evidence>
<evidence type="ECO:0000313" key="3">
    <source>
        <dbReference type="EMBL" id="OHT15802.1"/>
    </source>
</evidence>
<dbReference type="VEuPathDB" id="TrichDB:TRFO_13815"/>
<sequence length="425" mass="50286">MTGPDSDTFLSMFLISNILVFMYLISRYQYPILAEDFIFCGPYKHFHMINFIPYNATSRAFFADCNQTHLRLFFKPKQLFSTTINDGTDMPPVDDVYVVPGNNKYFLNRKEYIGKNKYSTFDFVKIYNSVAGEYCSIYTKRGFMFFHRWHTFEVPQNGTFDLTHCHSILALCNEHSCSYGHWYIDYAPMLIFFPTIVLRTSIIPYIWRAPYVHEMIEYFPVQLHQFVLTGDRRLYHASNLYLVLPLHVFELHAKLLYGLKLLLMRVFGLGHSLPFRFVFYNRESFRSRHIANAQELVHLAHRISNNITFELSRDRKGIAGQAYYFNQIYFLWCLHGSVMSNFNFMNEKSIIVEVNTYVSSGVIVRICQICQLYIVEGQDRNIPHFIQQHYHFSSMYFQRVIKMGINLINESLFDSQKNQNHDPTQ</sequence>
<accession>A0A1J4KX97</accession>
<gene>
    <name evidence="3" type="ORF">TRFO_13815</name>
</gene>
<dbReference type="AlphaFoldDB" id="A0A1J4KX97"/>
<dbReference type="GO" id="GO:0016757">
    <property type="term" value="F:glycosyltransferase activity"/>
    <property type="evidence" value="ECO:0007669"/>
    <property type="project" value="InterPro"/>
</dbReference>
<dbReference type="EMBL" id="MLAK01000186">
    <property type="protein sequence ID" value="OHT15802.1"/>
    <property type="molecule type" value="Genomic_DNA"/>
</dbReference>
<proteinExistence type="predicted"/>
<evidence type="ECO:0000259" key="2">
    <source>
        <dbReference type="Pfam" id="PF04577"/>
    </source>
</evidence>
<dbReference type="Pfam" id="PF04577">
    <property type="entry name" value="Glyco_transf_61"/>
    <property type="match status" value="1"/>
</dbReference>
<reference evidence="3" key="1">
    <citation type="submission" date="2016-10" db="EMBL/GenBank/DDBJ databases">
        <authorList>
            <person name="Benchimol M."/>
            <person name="Almeida L.G."/>
            <person name="Vasconcelos A.T."/>
            <person name="Perreira-Neves A."/>
            <person name="Rosa I.A."/>
            <person name="Tasca T."/>
            <person name="Bogo M.R."/>
            <person name="de Souza W."/>
        </authorList>
    </citation>
    <scope>NUCLEOTIDE SEQUENCE [LARGE SCALE GENOMIC DNA]</scope>
    <source>
        <strain evidence="3">K</strain>
    </source>
</reference>
<comment type="caution">
    <text evidence="3">The sequence shown here is derived from an EMBL/GenBank/DDBJ whole genome shotgun (WGS) entry which is preliminary data.</text>
</comment>
<feature type="domain" description="Glycosyltransferase 61 catalytic" evidence="2">
    <location>
        <begin position="179"/>
        <end position="352"/>
    </location>
</feature>
<keyword evidence="1" id="KW-0472">Membrane</keyword>
<dbReference type="Proteomes" id="UP000179807">
    <property type="component" value="Unassembled WGS sequence"/>
</dbReference>
<dbReference type="RefSeq" id="XP_068368938.1">
    <property type="nucleotide sequence ID" value="XM_068497462.1"/>
</dbReference>
<protein>
    <recommendedName>
        <fullName evidence="2">Glycosyltransferase 61 catalytic domain-containing protein</fullName>
    </recommendedName>
</protein>
<organism evidence="3 4">
    <name type="scientific">Tritrichomonas foetus</name>
    <dbReference type="NCBI Taxonomy" id="1144522"/>
    <lineage>
        <taxon>Eukaryota</taxon>
        <taxon>Metamonada</taxon>
        <taxon>Parabasalia</taxon>
        <taxon>Tritrichomonadida</taxon>
        <taxon>Tritrichomonadidae</taxon>
        <taxon>Tritrichomonas</taxon>
    </lineage>
</organism>
<evidence type="ECO:0000256" key="1">
    <source>
        <dbReference type="SAM" id="Phobius"/>
    </source>
</evidence>
<name>A0A1J4KX97_9EUKA</name>